<dbReference type="PROSITE" id="PS50850">
    <property type="entry name" value="MFS"/>
    <property type="match status" value="1"/>
</dbReference>
<dbReference type="Pfam" id="PF07690">
    <property type="entry name" value="MFS_1"/>
    <property type="match status" value="1"/>
</dbReference>
<name>A0ABZ2RSU9_9BURK</name>
<feature type="transmembrane region" description="Helical" evidence="4">
    <location>
        <begin position="169"/>
        <end position="191"/>
    </location>
</feature>
<reference evidence="6 7" key="1">
    <citation type="submission" date="2024-03" db="EMBL/GenBank/DDBJ databases">
        <title>Reference genomes for the five species model microbial community.</title>
        <authorList>
            <person name="Padfield D."/>
        </authorList>
    </citation>
    <scope>NUCLEOTIDE SEQUENCE [LARGE SCALE GENOMIC DNA]</scope>
    <source>
        <strain evidence="6 7">AB1</strain>
    </source>
</reference>
<dbReference type="InterPro" id="IPR036259">
    <property type="entry name" value="MFS_trans_sf"/>
</dbReference>
<evidence type="ECO:0000259" key="5">
    <source>
        <dbReference type="PROSITE" id="PS50850"/>
    </source>
</evidence>
<evidence type="ECO:0000256" key="2">
    <source>
        <dbReference type="ARBA" id="ARBA00022989"/>
    </source>
</evidence>
<feature type="transmembrane region" description="Helical" evidence="4">
    <location>
        <begin position="144"/>
        <end position="163"/>
    </location>
</feature>
<feature type="transmembrane region" description="Helical" evidence="4">
    <location>
        <begin position="312"/>
        <end position="330"/>
    </location>
</feature>
<protein>
    <submittedName>
        <fullName evidence="6">MFS transporter</fullName>
    </submittedName>
</protein>
<evidence type="ECO:0000313" key="7">
    <source>
        <dbReference type="Proteomes" id="UP001456224"/>
    </source>
</evidence>
<feature type="transmembrane region" description="Helical" evidence="4">
    <location>
        <begin position="86"/>
        <end position="105"/>
    </location>
</feature>
<dbReference type="RefSeq" id="WP_338878355.1">
    <property type="nucleotide sequence ID" value="NZ_CP148753.1"/>
</dbReference>
<feature type="transmembrane region" description="Helical" evidence="4">
    <location>
        <begin position="51"/>
        <end position="74"/>
    </location>
</feature>
<feature type="transmembrane region" description="Helical" evidence="4">
    <location>
        <begin position="111"/>
        <end position="137"/>
    </location>
</feature>
<dbReference type="PANTHER" id="PTHR42910">
    <property type="entry name" value="TRANSPORTER SCO4007-RELATED"/>
    <property type="match status" value="1"/>
</dbReference>
<dbReference type="Proteomes" id="UP001456224">
    <property type="component" value="Chromosome"/>
</dbReference>
<feature type="domain" description="Major facilitator superfamily (MFS) profile" evidence="5">
    <location>
        <begin position="20"/>
        <end position="401"/>
    </location>
</feature>
<keyword evidence="1 4" id="KW-0812">Transmembrane</keyword>
<dbReference type="Gene3D" id="1.20.1250.20">
    <property type="entry name" value="MFS general substrate transporter like domains"/>
    <property type="match status" value="1"/>
</dbReference>
<organism evidence="6 7">
    <name type="scientific">Achromobacter veterisilvae</name>
    <dbReference type="NCBI Taxonomy" id="2069367"/>
    <lineage>
        <taxon>Bacteria</taxon>
        <taxon>Pseudomonadati</taxon>
        <taxon>Pseudomonadota</taxon>
        <taxon>Betaproteobacteria</taxon>
        <taxon>Burkholderiales</taxon>
        <taxon>Alcaligenaceae</taxon>
        <taxon>Achromobacter</taxon>
    </lineage>
</organism>
<proteinExistence type="predicted"/>
<dbReference type="PANTHER" id="PTHR42910:SF1">
    <property type="entry name" value="MAJOR FACILITATOR SUPERFAMILY (MFS) PROFILE DOMAIN-CONTAINING PROTEIN"/>
    <property type="match status" value="1"/>
</dbReference>
<dbReference type="SUPFAM" id="SSF103473">
    <property type="entry name" value="MFS general substrate transporter"/>
    <property type="match status" value="1"/>
</dbReference>
<evidence type="ECO:0000256" key="1">
    <source>
        <dbReference type="ARBA" id="ARBA00022692"/>
    </source>
</evidence>
<keyword evidence="2 4" id="KW-1133">Transmembrane helix</keyword>
<feature type="transmembrane region" description="Helical" evidence="4">
    <location>
        <begin position="229"/>
        <end position="249"/>
    </location>
</feature>
<dbReference type="InterPro" id="IPR011701">
    <property type="entry name" value="MFS"/>
</dbReference>
<feature type="transmembrane region" description="Helical" evidence="4">
    <location>
        <begin position="375"/>
        <end position="397"/>
    </location>
</feature>
<evidence type="ECO:0000256" key="3">
    <source>
        <dbReference type="ARBA" id="ARBA00023136"/>
    </source>
</evidence>
<evidence type="ECO:0000313" key="6">
    <source>
        <dbReference type="EMBL" id="WXR71195.1"/>
    </source>
</evidence>
<accession>A0ABZ2RSU9</accession>
<dbReference type="EMBL" id="CP148753">
    <property type="protein sequence ID" value="WXR71195.1"/>
    <property type="molecule type" value="Genomic_DNA"/>
</dbReference>
<dbReference type="InterPro" id="IPR020846">
    <property type="entry name" value="MFS_dom"/>
</dbReference>
<dbReference type="CDD" id="cd17324">
    <property type="entry name" value="MFS_NepI_like"/>
    <property type="match status" value="1"/>
</dbReference>
<keyword evidence="7" id="KW-1185">Reference proteome</keyword>
<evidence type="ECO:0000256" key="4">
    <source>
        <dbReference type="SAM" id="Phobius"/>
    </source>
</evidence>
<sequence length="427" mass="44086">MPAPSDLSVPGPGARTPRSLILLLAVACALSVANVYYAQPLLDAIGREFGMAEAAVGIVVTATQLGCALALLFVVPLGDLLDRRRLMIGQLALLVLALAAVALSANAPWLLVGMVALGLLGTAMTQGLLALSAALAAPGERGRVVGAAQGGVVIGLLLARVLAGAVADAWGWRAVYLVSAALAAALAAVLARRLPRRRLPTADLGYWALLRSLYALLATERVLRVRGTIALLMFAAFSAFWTALVLPLSAPPHSLTHTAVGSFGLVGVAGVLMAARAGRLADRGHGERTTAAGLALLCLSWVPIAFLEQSLWALALGVLILDVALQALHVTNQTMVFGISAQAHSRLVGGYMMFYAVGSGLGSIASTAAYAQAGWLGVCALGAGISVAALLFWAATLPRDCRVGWVKREITRAKTQLPNARHPCGRG</sequence>
<feature type="transmembrane region" description="Helical" evidence="4">
    <location>
        <begin position="255"/>
        <end position="277"/>
    </location>
</feature>
<feature type="transmembrane region" description="Helical" evidence="4">
    <location>
        <begin position="20"/>
        <end position="39"/>
    </location>
</feature>
<gene>
    <name evidence="6" type="ORF">WHX56_16150</name>
</gene>
<feature type="transmembrane region" description="Helical" evidence="4">
    <location>
        <begin position="289"/>
        <end position="306"/>
    </location>
</feature>
<keyword evidence="3 4" id="KW-0472">Membrane</keyword>
<feature type="transmembrane region" description="Helical" evidence="4">
    <location>
        <begin position="351"/>
        <end position="369"/>
    </location>
</feature>